<organism evidence="1 2">
    <name type="scientific">Bauhinia variegata</name>
    <name type="common">Purple orchid tree</name>
    <name type="synonym">Phanera variegata</name>
    <dbReference type="NCBI Taxonomy" id="167791"/>
    <lineage>
        <taxon>Eukaryota</taxon>
        <taxon>Viridiplantae</taxon>
        <taxon>Streptophyta</taxon>
        <taxon>Embryophyta</taxon>
        <taxon>Tracheophyta</taxon>
        <taxon>Spermatophyta</taxon>
        <taxon>Magnoliopsida</taxon>
        <taxon>eudicotyledons</taxon>
        <taxon>Gunneridae</taxon>
        <taxon>Pentapetalae</taxon>
        <taxon>rosids</taxon>
        <taxon>fabids</taxon>
        <taxon>Fabales</taxon>
        <taxon>Fabaceae</taxon>
        <taxon>Cercidoideae</taxon>
        <taxon>Cercideae</taxon>
        <taxon>Bauhiniinae</taxon>
        <taxon>Bauhinia</taxon>
    </lineage>
</organism>
<reference evidence="1 2" key="1">
    <citation type="journal article" date="2022" name="DNA Res.">
        <title>Chromosomal-level genome assembly of the orchid tree Bauhinia variegata (Leguminosae; Cercidoideae) supports the allotetraploid origin hypothesis of Bauhinia.</title>
        <authorList>
            <person name="Zhong Y."/>
            <person name="Chen Y."/>
            <person name="Zheng D."/>
            <person name="Pang J."/>
            <person name="Liu Y."/>
            <person name="Luo S."/>
            <person name="Meng S."/>
            <person name="Qian L."/>
            <person name="Wei D."/>
            <person name="Dai S."/>
            <person name="Zhou R."/>
        </authorList>
    </citation>
    <scope>NUCLEOTIDE SEQUENCE [LARGE SCALE GENOMIC DNA]</scope>
    <source>
        <strain evidence="1">BV-YZ2020</strain>
    </source>
</reference>
<sequence length="332" mass="38212">MVEWILGGTIGSGRQHKEETMENSKSESLKKRKSKRKISFLVHPTKYFAKVVNKVDESHLYRTWDKVKYVVELARALANTRIYRVDLLTRRIAIPEVDYSLGRDCLALLMAVAAVLPTLSVFHVNLAIGRNKFEQLLEQGRLSREAINATYKIMRRIEAEELGLDAAEMVVTSTRQEIEEQWGLYDGFDLKLERKLWVRRQRGVSCLGRNMPRKVVIPPGMDFNYVTTEDSMEGEGDLKSLIGSDRAQNKRQLSPIWSETLILGNRDDIEEMSNSSSTVLTMVLKLIERYDLYGQVAYPKHHKQSDVLEIYRLAAKTKVRSLKKICQYSNLI</sequence>
<proteinExistence type="predicted"/>
<evidence type="ECO:0000313" key="1">
    <source>
        <dbReference type="EMBL" id="KAI4299958.1"/>
    </source>
</evidence>
<comment type="caution">
    <text evidence="1">The sequence shown here is derived from an EMBL/GenBank/DDBJ whole genome shotgun (WGS) entry which is preliminary data.</text>
</comment>
<accession>A0ACB9KRX5</accession>
<evidence type="ECO:0000313" key="2">
    <source>
        <dbReference type="Proteomes" id="UP000828941"/>
    </source>
</evidence>
<keyword evidence="2" id="KW-1185">Reference proteome</keyword>
<dbReference type="EMBL" id="CM039438">
    <property type="protein sequence ID" value="KAI4299958.1"/>
    <property type="molecule type" value="Genomic_DNA"/>
</dbReference>
<protein>
    <submittedName>
        <fullName evidence="1">Uncharacterized protein</fullName>
    </submittedName>
</protein>
<gene>
    <name evidence="1" type="ORF">L6164_033379</name>
</gene>
<name>A0ACB9KRX5_BAUVA</name>
<dbReference type="Proteomes" id="UP000828941">
    <property type="component" value="Chromosome 13"/>
</dbReference>